<evidence type="ECO:0000256" key="1">
    <source>
        <dbReference type="SAM" id="SignalP"/>
    </source>
</evidence>
<name>A0A7S9L1F7_9SPHI</name>
<protein>
    <submittedName>
        <fullName evidence="2">DUF1573 domain-containing protein</fullName>
    </submittedName>
</protein>
<keyword evidence="3" id="KW-1185">Reference proteome</keyword>
<feature type="signal peptide" evidence="1">
    <location>
        <begin position="1"/>
        <end position="20"/>
    </location>
</feature>
<dbReference type="PANTHER" id="PTHR37833">
    <property type="entry name" value="LIPOPROTEIN-RELATED"/>
    <property type="match status" value="1"/>
</dbReference>
<evidence type="ECO:0000313" key="3">
    <source>
        <dbReference type="Proteomes" id="UP000594759"/>
    </source>
</evidence>
<dbReference type="KEGG" id="pex:IZT61_05550"/>
<dbReference type="InterPro" id="IPR011467">
    <property type="entry name" value="DUF1573"/>
</dbReference>
<dbReference type="EMBL" id="CP064939">
    <property type="protein sequence ID" value="QPH40735.1"/>
    <property type="molecule type" value="Genomic_DNA"/>
</dbReference>
<dbReference type="Gene3D" id="2.60.40.10">
    <property type="entry name" value="Immunoglobulins"/>
    <property type="match status" value="1"/>
</dbReference>
<keyword evidence="1" id="KW-0732">Signal</keyword>
<dbReference type="AlphaFoldDB" id="A0A7S9L1F7"/>
<gene>
    <name evidence="2" type="ORF">IZT61_05550</name>
</gene>
<dbReference type="RefSeq" id="WP_196100189.1">
    <property type="nucleotide sequence ID" value="NZ_CP064939.1"/>
</dbReference>
<reference evidence="2 3" key="1">
    <citation type="submission" date="2020-11" db="EMBL/GenBank/DDBJ databases">
        <title>Pedobacter endophytica, an endophytic bacteria isolated form Carex pumila.</title>
        <authorList>
            <person name="Peng Y."/>
            <person name="Jiang L."/>
            <person name="Lee J."/>
        </authorList>
    </citation>
    <scope>NUCLEOTIDE SEQUENCE [LARGE SCALE GENOMIC DNA]</scope>
    <source>
        <strain evidence="2 3">JBR3-12</strain>
    </source>
</reference>
<proteinExistence type="predicted"/>
<evidence type="ECO:0000313" key="2">
    <source>
        <dbReference type="EMBL" id="QPH40735.1"/>
    </source>
</evidence>
<dbReference type="PANTHER" id="PTHR37833:SF1">
    <property type="entry name" value="SIGNAL PEPTIDE PROTEIN"/>
    <property type="match status" value="1"/>
</dbReference>
<accession>A0A7S9L1F7</accession>
<dbReference type="Pfam" id="PF07610">
    <property type="entry name" value="DUF1573"/>
    <property type="match status" value="1"/>
</dbReference>
<sequence>MKKILVLFAFVLGLSVAVNAQTKPAEFKFEAETHDFGKIVLNKPVTFDFKYTNIGDEPLIITKAEASCGCTVPKYTSTPIKKGETGVISVTFNAAAGPATFAKAVTVTSNAKTPIKVLYIKGETVTSVTASSK</sequence>
<feature type="chain" id="PRO_5032292138" evidence="1">
    <location>
        <begin position="21"/>
        <end position="133"/>
    </location>
</feature>
<organism evidence="2 3">
    <name type="scientific">Pedobacter endophyticus</name>
    <dbReference type="NCBI Taxonomy" id="2789740"/>
    <lineage>
        <taxon>Bacteria</taxon>
        <taxon>Pseudomonadati</taxon>
        <taxon>Bacteroidota</taxon>
        <taxon>Sphingobacteriia</taxon>
        <taxon>Sphingobacteriales</taxon>
        <taxon>Sphingobacteriaceae</taxon>
        <taxon>Pedobacter</taxon>
    </lineage>
</organism>
<dbReference type="Proteomes" id="UP000594759">
    <property type="component" value="Chromosome"/>
</dbReference>
<dbReference type="InterPro" id="IPR013783">
    <property type="entry name" value="Ig-like_fold"/>
</dbReference>